<dbReference type="EMBL" id="AFYH01168904">
    <property type="status" value="NOT_ANNOTATED_CDS"/>
    <property type="molecule type" value="Genomic_DNA"/>
</dbReference>
<dbReference type="Proteomes" id="UP000008672">
    <property type="component" value="Unassembled WGS sequence"/>
</dbReference>
<dbReference type="AlphaFoldDB" id="H3ACJ7"/>
<dbReference type="SUPFAM" id="SSF53098">
    <property type="entry name" value="Ribonuclease H-like"/>
    <property type="match status" value="1"/>
</dbReference>
<dbReference type="eggNOG" id="ENOG502RX81">
    <property type="taxonomic scope" value="Eukaryota"/>
</dbReference>
<dbReference type="PANTHER" id="PTHR37162:SF1">
    <property type="entry name" value="BED-TYPE DOMAIN-CONTAINING PROTEIN"/>
    <property type="match status" value="1"/>
</dbReference>
<name>H3ACJ7_LATCH</name>
<keyword evidence="2" id="KW-1185">Reference proteome</keyword>
<dbReference type="InParanoid" id="H3ACJ7"/>
<evidence type="ECO:0000313" key="2">
    <source>
        <dbReference type="Proteomes" id="UP000008672"/>
    </source>
</evidence>
<protein>
    <recommendedName>
        <fullName evidence="3">DUF4371 domain-containing protein</fullName>
    </recommendedName>
</protein>
<organism evidence="1 2">
    <name type="scientific">Latimeria chalumnae</name>
    <name type="common">Coelacanth</name>
    <dbReference type="NCBI Taxonomy" id="7897"/>
    <lineage>
        <taxon>Eukaryota</taxon>
        <taxon>Metazoa</taxon>
        <taxon>Chordata</taxon>
        <taxon>Craniata</taxon>
        <taxon>Vertebrata</taxon>
        <taxon>Euteleostomi</taxon>
        <taxon>Coelacanthiformes</taxon>
        <taxon>Coelacanthidae</taxon>
        <taxon>Latimeria</taxon>
    </lineage>
</organism>
<reference evidence="1" key="2">
    <citation type="submission" date="2025-08" db="UniProtKB">
        <authorList>
            <consortium name="Ensembl"/>
        </authorList>
    </citation>
    <scope>IDENTIFICATION</scope>
</reference>
<dbReference type="PANTHER" id="PTHR37162">
    <property type="entry name" value="HAT FAMILY DIMERISATION DOMAINCONTAINING PROTEIN-RELATED"/>
    <property type="match status" value="1"/>
</dbReference>
<reference evidence="2" key="1">
    <citation type="submission" date="2011-08" db="EMBL/GenBank/DDBJ databases">
        <title>The draft genome of Latimeria chalumnae.</title>
        <authorList>
            <person name="Di Palma F."/>
            <person name="Alfoldi J."/>
            <person name="Johnson J."/>
            <person name="Berlin A."/>
            <person name="Gnerre S."/>
            <person name="Jaffe D."/>
            <person name="MacCallum I."/>
            <person name="Young S."/>
            <person name="Walker B.J."/>
            <person name="Lander E."/>
            <person name="Lindblad-Toh K."/>
        </authorList>
    </citation>
    <scope>NUCLEOTIDE SEQUENCE [LARGE SCALE GENOMIC DNA]</scope>
    <source>
        <strain evidence="2">Wild caught</strain>
    </source>
</reference>
<dbReference type="Ensembl" id="ENSLACT00000007429.1">
    <property type="protein sequence ID" value="ENSLACP00000007368.1"/>
    <property type="gene ID" value="ENSLACG00000006538.1"/>
</dbReference>
<accession>H3ACJ7</accession>
<reference evidence="1" key="3">
    <citation type="submission" date="2025-09" db="UniProtKB">
        <authorList>
            <consortium name="Ensembl"/>
        </authorList>
    </citation>
    <scope>IDENTIFICATION</scope>
</reference>
<evidence type="ECO:0000313" key="1">
    <source>
        <dbReference type="Ensembl" id="ENSLACP00000007368.1"/>
    </source>
</evidence>
<proteinExistence type="predicted"/>
<dbReference type="GeneTree" id="ENSGT01030000234766"/>
<evidence type="ECO:0008006" key="3">
    <source>
        <dbReference type="Google" id="ProtNLM"/>
    </source>
</evidence>
<sequence>DGATKAEVLFQGFVLQHNLPFVMNDSFKKLVARMFPDSDIAKRYACGHTKASHLIHCIGKESIDKVRKELTRLWRREEKKWYSLSIDGSSDNDDKYLPILVTCEDSEGLIGTQFLNVPTVNYANAKNIAETVEKCLSTSATAAFVSDNASVMIGKHRGVFKLFQEKQSGGEIYGAGCACHLAAKQGANALSFDPQDFLVDVFYHFDKSAKWKEMLREDISFHNETIRKVPKHVSTRWLSMSHTLERVLEIWDGLRCYFLTHYDDDTDEPGPSKCQKTNGGGDESINKLYVLFLHAIISRFDTFNMLLQHEDPMIHRLQPAMMKLYQELLGCLIKPSVIIKNKDDLLAIDVTAEDLQKSNTDLFIGFSASQMIRKQDLEESCEVDRFLAEVRGFYQKALVYTKQKFPLKDSILKAVVVFDPENRVKSNLSMIETLLEKFPNAIPENRTNELFMEFMLYQTCTDLLTFSPQEDRIDKFW</sequence>
<dbReference type="InterPro" id="IPR012337">
    <property type="entry name" value="RNaseH-like_sf"/>
</dbReference>